<dbReference type="Pfam" id="PF00291">
    <property type="entry name" value="PALP"/>
    <property type="match status" value="1"/>
</dbReference>
<organism evidence="5 6">
    <name type="scientific">Streptomyces coffeae</name>
    <dbReference type="NCBI Taxonomy" id="621382"/>
    <lineage>
        <taxon>Bacteria</taxon>
        <taxon>Bacillati</taxon>
        <taxon>Actinomycetota</taxon>
        <taxon>Actinomycetes</taxon>
        <taxon>Kitasatosporales</taxon>
        <taxon>Streptomycetaceae</taxon>
        <taxon>Streptomyces</taxon>
    </lineage>
</organism>
<dbReference type="InterPro" id="IPR036052">
    <property type="entry name" value="TrpB-like_PALP_sf"/>
</dbReference>
<accession>A0ABS1NPD6</accession>
<dbReference type="EMBL" id="JAERRF010000035">
    <property type="protein sequence ID" value="MBL1101956.1"/>
    <property type="molecule type" value="Genomic_DNA"/>
</dbReference>
<dbReference type="Proteomes" id="UP000634229">
    <property type="component" value="Unassembled WGS sequence"/>
</dbReference>
<dbReference type="PANTHER" id="PTHR43780:SF2">
    <property type="entry name" value="1-AMINOCYCLOPROPANE-1-CARBOXYLATE DEAMINASE-RELATED"/>
    <property type="match status" value="1"/>
</dbReference>
<keyword evidence="6" id="KW-1185">Reference proteome</keyword>
<dbReference type="PIRSF" id="PIRSF006278">
    <property type="entry name" value="ACCD_DCysDesulf"/>
    <property type="match status" value="1"/>
</dbReference>
<evidence type="ECO:0000313" key="6">
    <source>
        <dbReference type="Proteomes" id="UP000634229"/>
    </source>
</evidence>
<name>A0ABS1NPD6_9ACTN</name>
<protein>
    <submittedName>
        <fullName evidence="5">Pyridoxal-phosphate dependent enzyme</fullName>
    </submittedName>
</protein>
<keyword evidence="3" id="KW-0663">Pyridoxal phosphate</keyword>
<dbReference type="InterPro" id="IPR027278">
    <property type="entry name" value="ACCD_DCysDesulf"/>
</dbReference>
<evidence type="ECO:0000256" key="1">
    <source>
        <dbReference type="ARBA" id="ARBA00001933"/>
    </source>
</evidence>
<dbReference type="SUPFAM" id="SSF53686">
    <property type="entry name" value="Tryptophan synthase beta subunit-like PLP-dependent enzymes"/>
    <property type="match status" value="1"/>
</dbReference>
<comment type="cofactor">
    <cofactor evidence="1">
        <name>pyridoxal 5'-phosphate</name>
        <dbReference type="ChEBI" id="CHEBI:597326"/>
    </cofactor>
</comment>
<dbReference type="PANTHER" id="PTHR43780">
    <property type="entry name" value="1-AMINOCYCLOPROPANE-1-CARBOXYLATE DEAMINASE-RELATED"/>
    <property type="match status" value="1"/>
</dbReference>
<evidence type="ECO:0000313" key="5">
    <source>
        <dbReference type="EMBL" id="MBL1101956.1"/>
    </source>
</evidence>
<feature type="domain" description="Tryptophan synthase beta chain-like PALP" evidence="4">
    <location>
        <begin position="23"/>
        <end position="329"/>
    </location>
</feature>
<comment type="similarity">
    <text evidence="2">Belongs to the ACC deaminase/D-cysteine desulfhydrase family.</text>
</comment>
<reference evidence="5 6" key="1">
    <citation type="submission" date="2021-01" db="EMBL/GenBank/DDBJ databases">
        <title>WGS of actinomycetes isolated from Thailand.</title>
        <authorList>
            <person name="Thawai C."/>
        </authorList>
    </citation>
    <scope>NUCLEOTIDE SEQUENCE [LARGE SCALE GENOMIC DNA]</scope>
    <source>
        <strain evidence="5 6">CA1R205</strain>
    </source>
</reference>
<evidence type="ECO:0000256" key="3">
    <source>
        <dbReference type="ARBA" id="ARBA00022898"/>
    </source>
</evidence>
<sequence length="337" mass="35785">MPRHPELHDRFPAPAATVPYLPLGQAPTPVRDLPDLVPGLSLWCKDESGYGHGGWGGNKVRKLEWLLPEAQRRGARTLLTVGGLGTNWGLATALYAREQGLATALALIDQPVDDHVRAQLVRLRRSGATLHFTRTKLRTMAAAPWLFLRHTTAGRPPHYLPAGGSTPVGTLGYVEAALELAAQIAAGSLPEPSHVITAVGSGGTAAGLVLGLRLAGLRTRVVGVVVNDTLRLDPPTVAGLAHRTVRLLRSRGADLPPIRIGPEHLTLVRHWLGPGYGHPTPEALRAQHLADEATSLRLEPVYTAKAMAALLALAADGRLGTGPALFLHTHGPRPAHP</sequence>
<dbReference type="Gene3D" id="3.40.50.1100">
    <property type="match status" value="2"/>
</dbReference>
<dbReference type="InterPro" id="IPR001926">
    <property type="entry name" value="TrpB-like_PALP"/>
</dbReference>
<comment type="caution">
    <text evidence="5">The sequence shown here is derived from an EMBL/GenBank/DDBJ whole genome shotgun (WGS) entry which is preliminary data.</text>
</comment>
<gene>
    <name evidence="5" type="ORF">JK363_36055</name>
</gene>
<proteinExistence type="inferred from homology"/>
<evidence type="ECO:0000259" key="4">
    <source>
        <dbReference type="Pfam" id="PF00291"/>
    </source>
</evidence>
<evidence type="ECO:0000256" key="2">
    <source>
        <dbReference type="ARBA" id="ARBA00008639"/>
    </source>
</evidence>